<keyword evidence="3" id="KW-1185">Reference proteome</keyword>
<gene>
    <name evidence="2" type="ORF">SASPL_132096</name>
</gene>
<accession>A0A8X8X732</accession>
<dbReference type="AlphaFoldDB" id="A0A8X8X732"/>
<reference evidence="2" key="2">
    <citation type="submission" date="2020-08" db="EMBL/GenBank/DDBJ databases">
        <title>Plant Genome Project.</title>
        <authorList>
            <person name="Zhang R.-G."/>
        </authorList>
    </citation>
    <scope>NUCLEOTIDE SEQUENCE</scope>
    <source>
        <strain evidence="2">Huo1</strain>
        <tissue evidence="2">Leaf</tissue>
    </source>
</reference>
<evidence type="ECO:0000313" key="3">
    <source>
        <dbReference type="Proteomes" id="UP000298416"/>
    </source>
</evidence>
<keyword evidence="1" id="KW-0175">Coiled coil</keyword>
<proteinExistence type="predicted"/>
<protein>
    <submittedName>
        <fullName evidence="2">Uncharacterized protein</fullName>
    </submittedName>
</protein>
<evidence type="ECO:0000313" key="2">
    <source>
        <dbReference type="EMBL" id="KAG6409065.1"/>
    </source>
</evidence>
<dbReference type="EMBL" id="PNBA02000011">
    <property type="protein sequence ID" value="KAG6409065.1"/>
    <property type="molecule type" value="Genomic_DNA"/>
</dbReference>
<dbReference type="Proteomes" id="UP000298416">
    <property type="component" value="Unassembled WGS sequence"/>
</dbReference>
<sequence>MKPSGNGNNDHTMHPSVKAVINSKVAAMLQRQQELANVEAQLEREKQRKRELEALQVPLMQMDDVTYEQLEQLRNSLMMFKQVMLDGGASSAAGVKASPP</sequence>
<comment type="caution">
    <text evidence="2">The sequence shown here is derived from an EMBL/GenBank/DDBJ whole genome shotgun (WGS) entry which is preliminary data.</text>
</comment>
<organism evidence="2">
    <name type="scientific">Salvia splendens</name>
    <name type="common">Scarlet sage</name>
    <dbReference type="NCBI Taxonomy" id="180675"/>
    <lineage>
        <taxon>Eukaryota</taxon>
        <taxon>Viridiplantae</taxon>
        <taxon>Streptophyta</taxon>
        <taxon>Embryophyta</taxon>
        <taxon>Tracheophyta</taxon>
        <taxon>Spermatophyta</taxon>
        <taxon>Magnoliopsida</taxon>
        <taxon>eudicotyledons</taxon>
        <taxon>Gunneridae</taxon>
        <taxon>Pentapetalae</taxon>
        <taxon>asterids</taxon>
        <taxon>lamiids</taxon>
        <taxon>Lamiales</taxon>
        <taxon>Lamiaceae</taxon>
        <taxon>Nepetoideae</taxon>
        <taxon>Mentheae</taxon>
        <taxon>Salviinae</taxon>
        <taxon>Salvia</taxon>
        <taxon>Salvia subgen. Calosphace</taxon>
        <taxon>core Calosphace</taxon>
    </lineage>
</organism>
<reference evidence="2" key="1">
    <citation type="submission" date="2018-01" db="EMBL/GenBank/DDBJ databases">
        <authorList>
            <person name="Mao J.F."/>
        </authorList>
    </citation>
    <scope>NUCLEOTIDE SEQUENCE</scope>
    <source>
        <strain evidence="2">Huo1</strain>
        <tissue evidence="2">Leaf</tissue>
    </source>
</reference>
<evidence type="ECO:0000256" key="1">
    <source>
        <dbReference type="SAM" id="Coils"/>
    </source>
</evidence>
<feature type="coiled-coil region" evidence="1">
    <location>
        <begin position="25"/>
        <end position="55"/>
    </location>
</feature>
<name>A0A8X8X732_SALSN</name>